<dbReference type="PANTHER" id="PTHR23327:SF51">
    <property type="entry name" value="TRANSCRIPTIONAL REGULATOR OF YEAST FORM ADHERENCE 3"/>
    <property type="match status" value="1"/>
</dbReference>
<evidence type="ECO:0000256" key="3">
    <source>
        <dbReference type="ARBA" id="ARBA00022833"/>
    </source>
</evidence>
<dbReference type="InterPro" id="IPR017907">
    <property type="entry name" value="Znf_RING_CS"/>
</dbReference>
<evidence type="ECO:0000259" key="6">
    <source>
        <dbReference type="PROSITE" id="PS51382"/>
    </source>
</evidence>
<dbReference type="PROSITE" id="PS51382">
    <property type="entry name" value="SPX"/>
    <property type="match status" value="1"/>
</dbReference>
<dbReference type="PANTHER" id="PTHR23327">
    <property type="entry name" value="RING FINGER PROTEIN 127"/>
    <property type="match status" value="1"/>
</dbReference>
<protein>
    <recommendedName>
        <fullName evidence="9">RING-type domain-containing protein</fullName>
    </recommendedName>
</protein>
<keyword evidence="2 4" id="KW-0863">Zinc-finger</keyword>
<dbReference type="Proteomes" id="UP000886653">
    <property type="component" value="Unassembled WGS sequence"/>
</dbReference>
<evidence type="ECO:0000256" key="4">
    <source>
        <dbReference type="PROSITE-ProRule" id="PRU00175"/>
    </source>
</evidence>
<dbReference type="OrthoDB" id="5588846at2759"/>
<reference evidence="7" key="1">
    <citation type="submission" date="2013-11" db="EMBL/GenBank/DDBJ databases">
        <title>Genome sequence of the fusiform rust pathogen reveals effectors for host alternation and coevolution with pine.</title>
        <authorList>
            <consortium name="DOE Joint Genome Institute"/>
            <person name="Smith K."/>
            <person name="Pendleton A."/>
            <person name="Kubisiak T."/>
            <person name="Anderson C."/>
            <person name="Salamov A."/>
            <person name="Aerts A."/>
            <person name="Riley R."/>
            <person name="Clum A."/>
            <person name="Lindquist E."/>
            <person name="Ence D."/>
            <person name="Campbell M."/>
            <person name="Kronenberg Z."/>
            <person name="Feau N."/>
            <person name="Dhillon B."/>
            <person name="Hamelin R."/>
            <person name="Burleigh J."/>
            <person name="Smith J."/>
            <person name="Yandell M."/>
            <person name="Nelson C."/>
            <person name="Grigoriev I."/>
            <person name="Davis J."/>
        </authorList>
    </citation>
    <scope>NUCLEOTIDE SEQUENCE</scope>
    <source>
        <strain evidence="7">G11</strain>
    </source>
</reference>
<proteinExistence type="predicted"/>
<evidence type="ECO:0008006" key="9">
    <source>
        <dbReference type="Google" id="ProtNLM"/>
    </source>
</evidence>
<feature type="domain" description="SPX" evidence="6">
    <location>
        <begin position="1"/>
        <end position="275"/>
    </location>
</feature>
<feature type="domain" description="RING-type" evidence="5">
    <location>
        <begin position="305"/>
        <end position="344"/>
    </location>
</feature>
<dbReference type="InterPro" id="IPR013083">
    <property type="entry name" value="Znf_RING/FYVE/PHD"/>
</dbReference>
<keyword evidence="1" id="KW-0479">Metal-binding</keyword>
<sequence>MKFGKTFHQSIRSGPPHWTQSAISYKSLKKLIRLLVNELQDSGLTLSVLTTLLDPNQNTQVQDQDQDQVPVRRWIQLRNGNWVQVSKASYELDVPSQDHHQSSIALIRLTLKDNSTQLIIPLEHDGQFFAQLCQALNLVERFCASEHEILTQELDHLCQILTNTLASPNTPSGKRTLYHWRELIGLWIELSIFTDSTESGKGHTRLAIEAEARMKVLESRLINLNSVAHSHLFLNLNRRLIDLNRFGEINSEAVRKLLKKHYKRTALPLTIKLNGPNVSELTRSLAIRLGERLVDVVPILESYECPVCRELAYKPVVMQCGHRFCVRCLVKLQRAGEDRCPVCRRPVVLHTTPRDLERDMKRFMELWFPKEVRKKVKVDGQEVAVEELEALGMPVISPGCLIS</sequence>
<keyword evidence="3" id="KW-0862">Zinc</keyword>
<evidence type="ECO:0000256" key="1">
    <source>
        <dbReference type="ARBA" id="ARBA00022723"/>
    </source>
</evidence>
<comment type="caution">
    <text evidence="7">The sequence shown here is derived from an EMBL/GenBank/DDBJ whole genome shotgun (WGS) entry which is preliminary data.</text>
</comment>
<dbReference type="Pfam" id="PF13920">
    <property type="entry name" value="zf-C3HC4_3"/>
    <property type="match status" value="1"/>
</dbReference>
<gene>
    <name evidence="7" type="ORF">CROQUDRAFT_657564</name>
</gene>
<accession>A0A9P6NMJ6</accession>
<evidence type="ECO:0000256" key="2">
    <source>
        <dbReference type="ARBA" id="ARBA00022771"/>
    </source>
</evidence>
<dbReference type="GO" id="GO:0008270">
    <property type="term" value="F:zinc ion binding"/>
    <property type="evidence" value="ECO:0007669"/>
    <property type="project" value="UniProtKB-KW"/>
</dbReference>
<dbReference type="Gene3D" id="3.30.40.10">
    <property type="entry name" value="Zinc/RING finger domain, C3HC4 (zinc finger)"/>
    <property type="match status" value="1"/>
</dbReference>
<dbReference type="Pfam" id="PF03105">
    <property type="entry name" value="SPX"/>
    <property type="match status" value="1"/>
</dbReference>
<evidence type="ECO:0000259" key="5">
    <source>
        <dbReference type="PROSITE" id="PS50089"/>
    </source>
</evidence>
<dbReference type="SUPFAM" id="SSF57850">
    <property type="entry name" value="RING/U-box"/>
    <property type="match status" value="1"/>
</dbReference>
<evidence type="ECO:0000313" key="7">
    <source>
        <dbReference type="EMBL" id="KAG0146240.1"/>
    </source>
</evidence>
<dbReference type="EMBL" id="MU167263">
    <property type="protein sequence ID" value="KAG0146240.1"/>
    <property type="molecule type" value="Genomic_DNA"/>
</dbReference>
<dbReference type="SMART" id="SM00184">
    <property type="entry name" value="RING"/>
    <property type="match status" value="1"/>
</dbReference>
<name>A0A9P6NMJ6_9BASI</name>
<dbReference type="InterPro" id="IPR004331">
    <property type="entry name" value="SPX_dom"/>
</dbReference>
<dbReference type="PROSITE" id="PS50089">
    <property type="entry name" value="ZF_RING_2"/>
    <property type="match status" value="1"/>
</dbReference>
<keyword evidence="8" id="KW-1185">Reference proteome</keyword>
<evidence type="ECO:0000313" key="8">
    <source>
        <dbReference type="Proteomes" id="UP000886653"/>
    </source>
</evidence>
<dbReference type="InterPro" id="IPR001841">
    <property type="entry name" value="Znf_RING"/>
</dbReference>
<organism evidence="7 8">
    <name type="scientific">Cronartium quercuum f. sp. fusiforme G11</name>
    <dbReference type="NCBI Taxonomy" id="708437"/>
    <lineage>
        <taxon>Eukaryota</taxon>
        <taxon>Fungi</taxon>
        <taxon>Dikarya</taxon>
        <taxon>Basidiomycota</taxon>
        <taxon>Pucciniomycotina</taxon>
        <taxon>Pucciniomycetes</taxon>
        <taxon>Pucciniales</taxon>
        <taxon>Coleosporiaceae</taxon>
        <taxon>Cronartium</taxon>
    </lineage>
</organism>
<dbReference type="AlphaFoldDB" id="A0A9P6NMJ6"/>
<dbReference type="PROSITE" id="PS00518">
    <property type="entry name" value="ZF_RING_1"/>
    <property type="match status" value="1"/>
</dbReference>